<dbReference type="GO" id="GO:0000160">
    <property type="term" value="P:phosphorelay signal transduction system"/>
    <property type="evidence" value="ECO:0007669"/>
    <property type="project" value="InterPro"/>
</dbReference>
<dbReference type="SMART" id="SM00448">
    <property type="entry name" value="REC"/>
    <property type="match status" value="1"/>
</dbReference>
<dbReference type="PROSITE" id="PS50110">
    <property type="entry name" value="RESPONSE_REGULATORY"/>
    <property type="match status" value="1"/>
</dbReference>
<dbReference type="SMART" id="SM00052">
    <property type="entry name" value="EAL"/>
    <property type="match status" value="1"/>
</dbReference>
<dbReference type="InterPro" id="IPR035919">
    <property type="entry name" value="EAL_sf"/>
</dbReference>
<keyword evidence="1" id="KW-0175">Coiled coil</keyword>
<dbReference type="AlphaFoldDB" id="A0A1J5PTK4"/>
<dbReference type="CDD" id="cd17569">
    <property type="entry name" value="REC_HupR-like"/>
    <property type="match status" value="1"/>
</dbReference>
<proteinExistence type="predicted"/>
<dbReference type="Pfam" id="PF00072">
    <property type="entry name" value="Response_reg"/>
    <property type="match status" value="1"/>
</dbReference>
<dbReference type="InterPro" id="IPR001633">
    <property type="entry name" value="EAL_dom"/>
</dbReference>
<protein>
    <submittedName>
        <fullName evidence="4">Hydrogenase transcriptional regulatory protein hupR1</fullName>
    </submittedName>
</protein>
<dbReference type="SUPFAM" id="SSF141868">
    <property type="entry name" value="EAL domain-like"/>
    <property type="match status" value="1"/>
</dbReference>
<reference evidence="4" key="1">
    <citation type="submission" date="2016-10" db="EMBL/GenBank/DDBJ databases">
        <title>Sequence of Gallionella enrichment culture.</title>
        <authorList>
            <person name="Poehlein A."/>
            <person name="Muehling M."/>
            <person name="Daniel R."/>
        </authorList>
    </citation>
    <scope>NUCLEOTIDE SEQUENCE</scope>
</reference>
<feature type="domain" description="EAL" evidence="3">
    <location>
        <begin position="1"/>
        <end position="100"/>
    </location>
</feature>
<comment type="caution">
    <text evidence="4">The sequence shown here is derived from an EMBL/GenBank/DDBJ whole genome shotgun (WGS) entry which is preliminary data.</text>
</comment>
<dbReference type="InterPro" id="IPR001789">
    <property type="entry name" value="Sig_transdc_resp-reg_receiver"/>
</dbReference>
<dbReference type="SUPFAM" id="SSF52172">
    <property type="entry name" value="CheY-like"/>
    <property type="match status" value="1"/>
</dbReference>
<dbReference type="PROSITE" id="PS50883">
    <property type="entry name" value="EAL"/>
    <property type="match status" value="1"/>
</dbReference>
<evidence type="ECO:0000313" key="4">
    <source>
        <dbReference type="EMBL" id="OIQ74474.1"/>
    </source>
</evidence>
<gene>
    <name evidence="4" type="primary">hupR1_23</name>
    <name evidence="4" type="ORF">GALL_438710</name>
</gene>
<evidence type="ECO:0000259" key="2">
    <source>
        <dbReference type="PROSITE" id="PS50110"/>
    </source>
</evidence>
<accession>A0A1J5PTK4</accession>
<name>A0A1J5PTK4_9ZZZZ</name>
<dbReference type="InterPro" id="IPR050706">
    <property type="entry name" value="Cyclic-di-GMP_PDE-like"/>
</dbReference>
<dbReference type="PANTHER" id="PTHR33121:SF70">
    <property type="entry name" value="SIGNALING PROTEIN YKOW"/>
    <property type="match status" value="1"/>
</dbReference>
<dbReference type="Gene3D" id="3.20.20.450">
    <property type="entry name" value="EAL domain"/>
    <property type="match status" value="1"/>
</dbReference>
<feature type="domain" description="Response regulatory" evidence="2">
    <location>
        <begin position="115"/>
        <end position="230"/>
    </location>
</feature>
<feature type="coiled-coil region" evidence="1">
    <location>
        <begin position="232"/>
        <end position="266"/>
    </location>
</feature>
<dbReference type="InterPro" id="IPR011006">
    <property type="entry name" value="CheY-like_superfamily"/>
</dbReference>
<organism evidence="4">
    <name type="scientific">mine drainage metagenome</name>
    <dbReference type="NCBI Taxonomy" id="410659"/>
    <lineage>
        <taxon>unclassified sequences</taxon>
        <taxon>metagenomes</taxon>
        <taxon>ecological metagenomes</taxon>
    </lineage>
</organism>
<dbReference type="CDD" id="cd01948">
    <property type="entry name" value="EAL"/>
    <property type="match status" value="1"/>
</dbReference>
<evidence type="ECO:0000256" key="1">
    <source>
        <dbReference type="SAM" id="Coils"/>
    </source>
</evidence>
<dbReference type="Gene3D" id="3.40.50.2300">
    <property type="match status" value="1"/>
</dbReference>
<dbReference type="GO" id="GO:0071111">
    <property type="term" value="F:cyclic-guanylate-specific phosphodiesterase activity"/>
    <property type="evidence" value="ECO:0007669"/>
    <property type="project" value="InterPro"/>
</dbReference>
<dbReference type="Pfam" id="PF00563">
    <property type="entry name" value="EAL"/>
    <property type="match status" value="1"/>
</dbReference>
<evidence type="ECO:0000259" key="3">
    <source>
        <dbReference type="PROSITE" id="PS50883"/>
    </source>
</evidence>
<dbReference type="EMBL" id="MLJW01002497">
    <property type="protein sequence ID" value="OIQ74474.1"/>
    <property type="molecule type" value="Genomic_DNA"/>
</dbReference>
<dbReference type="PANTHER" id="PTHR33121">
    <property type="entry name" value="CYCLIC DI-GMP PHOSPHODIESTERASE PDEF"/>
    <property type="match status" value="1"/>
</dbReference>
<sequence>MDDFGTGYSSLSYLKRFPFDQIKIDQSFVSDITTNASDAMLVRVIVSMAHGFGMKVIAEGVETEAQCEILRTSVCDEIQGYFFSRPIAAQAIEELFCAGRQLPAHLLRLQKPLRTLLLVDDESNIVAALKRLLRRDGYEILTASSGQAGLDLLAKQKVGVILSDQRMPGMTGVEFLRKAKTLYPDTIRIVLSGYTELRSVTDAINEGAIYRFLTKPWEDEPLREQIRKAFEYKDVIEENRQLDIKVRTANQELVAANRQLSAMLEKVASQSTSVTRNCT</sequence>